<gene>
    <name evidence="2" type="ORF">BAR1_07450</name>
</gene>
<dbReference type="Proteomes" id="UP000261704">
    <property type="component" value="Chromosome"/>
</dbReference>
<feature type="chain" id="PRO_5016914198" evidence="1">
    <location>
        <begin position="27"/>
        <end position="85"/>
    </location>
</feature>
<evidence type="ECO:0000313" key="3">
    <source>
        <dbReference type="Proteomes" id="UP000261704"/>
    </source>
</evidence>
<keyword evidence="1" id="KW-0732">Signal</keyword>
<evidence type="ECO:0000313" key="2">
    <source>
        <dbReference type="EMBL" id="AXX97779.1"/>
    </source>
</evidence>
<dbReference type="AlphaFoldDB" id="A0A347UG01"/>
<name>A0A347UG01_9RHOB</name>
<feature type="signal peptide" evidence="1">
    <location>
        <begin position="1"/>
        <end position="26"/>
    </location>
</feature>
<protein>
    <submittedName>
        <fullName evidence="2">Uncharacterized protein</fullName>
    </submittedName>
</protein>
<reference evidence="2 3" key="1">
    <citation type="submission" date="2018-09" db="EMBL/GenBank/DDBJ databases">
        <title>Profundibacter amoris BAR1 gen. nov., sp. nov., a new member of the Roseobacter clade isolated at Lokis Castle Vent Field on the Arctic Mid-Oceanic Ridge.</title>
        <authorList>
            <person name="Le Moine Bauer S."/>
            <person name="Sjoeberg A.G."/>
            <person name="L'Haridon S."/>
            <person name="Stokke R."/>
            <person name="Roalkvam I."/>
            <person name="Steen I.H."/>
            <person name="Dahle H."/>
        </authorList>
    </citation>
    <scope>NUCLEOTIDE SEQUENCE [LARGE SCALE GENOMIC DNA]</scope>
    <source>
        <strain evidence="2 3">BAR1</strain>
    </source>
</reference>
<organism evidence="2 3">
    <name type="scientific">Profundibacter amoris</name>
    <dbReference type="NCBI Taxonomy" id="2171755"/>
    <lineage>
        <taxon>Bacteria</taxon>
        <taxon>Pseudomonadati</taxon>
        <taxon>Pseudomonadota</taxon>
        <taxon>Alphaproteobacteria</taxon>
        <taxon>Rhodobacterales</taxon>
        <taxon>Paracoccaceae</taxon>
        <taxon>Profundibacter</taxon>
    </lineage>
</organism>
<accession>A0A347UG01</accession>
<evidence type="ECO:0000256" key="1">
    <source>
        <dbReference type="SAM" id="SignalP"/>
    </source>
</evidence>
<proteinExistence type="predicted"/>
<keyword evidence="3" id="KW-1185">Reference proteome</keyword>
<sequence>MFGNISKKIGAGAIVLSTAFSGAAFAGSDDTQSITLESYDGTLFLVGQLDDVKNGFYLIDVEGLGVLSVDASKVYCNGNACPSSS</sequence>
<dbReference type="RefSeq" id="WP_118942436.1">
    <property type="nucleotide sequence ID" value="NZ_CP032125.1"/>
</dbReference>
<dbReference type="KEGG" id="pamo:BAR1_07450"/>
<dbReference type="EMBL" id="CP032125">
    <property type="protein sequence ID" value="AXX97779.1"/>
    <property type="molecule type" value="Genomic_DNA"/>
</dbReference>